<proteinExistence type="predicted"/>
<feature type="domain" description="Glutaredoxin" evidence="2">
    <location>
        <begin position="45"/>
        <end position="101"/>
    </location>
</feature>
<dbReference type="InterPro" id="IPR011911">
    <property type="entry name" value="GlrX_YruB"/>
</dbReference>
<dbReference type="PANTHER" id="PTHR34386:SF1">
    <property type="entry name" value="GLUTAREDOXIN-LIKE PROTEIN NRDH"/>
    <property type="match status" value="1"/>
</dbReference>
<keyword evidence="1" id="KW-0732">Signal</keyword>
<dbReference type="SUPFAM" id="SSF52833">
    <property type="entry name" value="Thioredoxin-like"/>
    <property type="match status" value="1"/>
</dbReference>
<dbReference type="RefSeq" id="WP_214176286.1">
    <property type="nucleotide sequence ID" value="NZ_JAHCVK010000009.1"/>
</dbReference>
<dbReference type="PANTHER" id="PTHR34386">
    <property type="entry name" value="GLUTAREDOXIN"/>
    <property type="match status" value="1"/>
</dbReference>
<reference evidence="3 4" key="1">
    <citation type="submission" date="2021-05" db="EMBL/GenBank/DDBJ databases">
        <title>The draft genome of Geobacter luticola JCM 17780.</title>
        <authorList>
            <person name="Xu Z."/>
            <person name="Masuda Y."/>
            <person name="Itoh H."/>
            <person name="Senoo K."/>
        </authorList>
    </citation>
    <scope>NUCLEOTIDE SEQUENCE [LARGE SCALE GENOMIC DNA]</scope>
    <source>
        <strain evidence="3 4">JCM 17780</strain>
    </source>
</reference>
<dbReference type="InterPro" id="IPR002109">
    <property type="entry name" value="Glutaredoxin"/>
</dbReference>
<gene>
    <name evidence="3" type="ORF">KI810_14525</name>
</gene>
<keyword evidence="4" id="KW-1185">Reference proteome</keyword>
<evidence type="ECO:0000313" key="3">
    <source>
        <dbReference type="EMBL" id="MBT0654277.1"/>
    </source>
</evidence>
<feature type="signal peptide" evidence="1">
    <location>
        <begin position="1"/>
        <end position="24"/>
    </location>
</feature>
<accession>A0ABS5SFZ3</accession>
<feature type="chain" id="PRO_5045954107" evidence="1">
    <location>
        <begin position="25"/>
        <end position="125"/>
    </location>
</feature>
<organism evidence="3 4">
    <name type="scientific">Geomobilimonas luticola</name>
    <dbReference type="NCBI Taxonomy" id="1114878"/>
    <lineage>
        <taxon>Bacteria</taxon>
        <taxon>Pseudomonadati</taxon>
        <taxon>Thermodesulfobacteriota</taxon>
        <taxon>Desulfuromonadia</taxon>
        <taxon>Geobacterales</taxon>
        <taxon>Geobacteraceae</taxon>
        <taxon>Geomobilimonas</taxon>
    </lineage>
</organism>
<dbReference type="InterPro" id="IPR051548">
    <property type="entry name" value="Grx-like_ET"/>
</dbReference>
<dbReference type="CDD" id="cd02976">
    <property type="entry name" value="NrdH"/>
    <property type="match status" value="1"/>
</dbReference>
<name>A0ABS5SFZ3_9BACT</name>
<dbReference type="PROSITE" id="PS51354">
    <property type="entry name" value="GLUTAREDOXIN_2"/>
    <property type="match status" value="1"/>
</dbReference>
<sequence length="125" mass="13808">MSGSIRFIAIAVFCTLTFAGFAAAAADAPQSPLKPTAQATSYPKIVLYSTSWCPHCKQAKEYFTKNNIPFINRDVELDDAAMEDLTKKYRSQGVPVLVIGNDEKILKGFNQGTFEKAVKEVQQKK</sequence>
<dbReference type="NCBIfam" id="TIGR02196">
    <property type="entry name" value="GlrX_YruB"/>
    <property type="match status" value="1"/>
</dbReference>
<evidence type="ECO:0000313" key="4">
    <source>
        <dbReference type="Proteomes" id="UP000756860"/>
    </source>
</evidence>
<dbReference type="EMBL" id="JAHCVK010000009">
    <property type="protein sequence ID" value="MBT0654277.1"/>
    <property type="molecule type" value="Genomic_DNA"/>
</dbReference>
<dbReference type="InterPro" id="IPR036249">
    <property type="entry name" value="Thioredoxin-like_sf"/>
</dbReference>
<evidence type="ECO:0000256" key="1">
    <source>
        <dbReference type="SAM" id="SignalP"/>
    </source>
</evidence>
<evidence type="ECO:0000259" key="2">
    <source>
        <dbReference type="Pfam" id="PF00462"/>
    </source>
</evidence>
<dbReference type="Gene3D" id="3.40.30.10">
    <property type="entry name" value="Glutaredoxin"/>
    <property type="match status" value="1"/>
</dbReference>
<dbReference type="Proteomes" id="UP000756860">
    <property type="component" value="Unassembled WGS sequence"/>
</dbReference>
<protein>
    <submittedName>
        <fullName evidence="3">Glutaredoxin family protein</fullName>
    </submittedName>
</protein>
<dbReference type="Pfam" id="PF00462">
    <property type="entry name" value="Glutaredoxin"/>
    <property type="match status" value="1"/>
</dbReference>
<comment type="caution">
    <text evidence="3">The sequence shown here is derived from an EMBL/GenBank/DDBJ whole genome shotgun (WGS) entry which is preliminary data.</text>
</comment>